<organism evidence="1 2">
    <name type="scientific">Hyaloscypha variabilis (strain UAMH 11265 / GT02V1 / F)</name>
    <name type="common">Meliniomyces variabilis</name>
    <dbReference type="NCBI Taxonomy" id="1149755"/>
    <lineage>
        <taxon>Eukaryota</taxon>
        <taxon>Fungi</taxon>
        <taxon>Dikarya</taxon>
        <taxon>Ascomycota</taxon>
        <taxon>Pezizomycotina</taxon>
        <taxon>Leotiomycetes</taxon>
        <taxon>Helotiales</taxon>
        <taxon>Hyaloscyphaceae</taxon>
        <taxon>Hyaloscypha</taxon>
        <taxon>Hyaloscypha variabilis</taxon>
    </lineage>
</organism>
<evidence type="ECO:0008006" key="3">
    <source>
        <dbReference type="Google" id="ProtNLM"/>
    </source>
</evidence>
<reference evidence="1 2" key="1">
    <citation type="submission" date="2016-04" db="EMBL/GenBank/DDBJ databases">
        <title>A degradative enzymes factory behind the ericoid mycorrhizal symbiosis.</title>
        <authorList>
            <consortium name="DOE Joint Genome Institute"/>
            <person name="Martino E."/>
            <person name="Morin E."/>
            <person name="Grelet G."/>
            <person name="Kuo A."/>
            <person name="Kohler A."/>
            <person name="Daghino S."/>
            <person name="Barry K."/>
            <person name="Choi C."/>
            <person name="Cichocki N."/>
            <person name="Clum A."/>
            <person name="Copeland A."/>
            <person name="Hainaut M."/>
            <person name="Haridas S."/>
            <person name="Labutti K."/>
            <person name="Lindquist E."/>
            <person name="Lipzen A."/>
            <person name="Khouja H.-R."/>
            <person name="Murat C."/>
            <person name="Ohm R."/>
            <person name="Olson A."/>
            <person name="Spatafora J."/>
            <person name="Veneault-Fourrey C."/>
            <person name="Henrissat B."/>
            <person name="Grigoriev I."/>
            <person name="Martin F."/>
            <person name="Perotto S."/>
        </authorList>
    </citation>
    <scope>NUCLEOTIDE SEQUENCE [LARGE SCALE GENOMIC DNA]</scope>
    <source>
        <strain evidence="1 2">F</strain>
    </source>
</reference>
<name>A0A2J6RFQ9_HYAVF</name>
<evidence type="ECO:0000313" key="1">
    <source>
        <dbReference type="EMBL" id="PMD37351.1"/>
    </source>
</evidence>
<dbReference type="OrthoDB" id="3562562at2759"/>
<evidence type="ECO:0000313" key="2">
    <source>
        <dbReference type="Proteomes" id="UP000235786"/>
    </source>
</evidence>
<sequence>MFAFGIETLATTSRQERHAHIPTRLDKLAPELLLRIFALLRLGEATCLGLTCRRLYSILKDRYPEPINLRTRFPSKALACRRCSRRRSAERMNCCWSDLYHFLASWTRPRYRLGHANTYSPRLLFFDRNIYGENDDLIPDIRERRVIDRYKSHQSIKFHLQVHGHRHPRSSEAMIPSVPDPFNQGDKWYADAITFIKEDISHFESEMQWKKFWAPCNDSLIHFNEKEDEYRWKLWSEGWR</sequence>
<dbReference type="Proteomes" id="UP000235786">
    <property type="component" value="Unassembled WGS sequence"/>
</dbReference>
<dbReference type="EMBL" id="KZ613949">
    <property type="protein sequence ID" value="PMD37351.1"/>
    <property type="molecule type" value="Genomic_DNA"/>
</dbReference>
<dbReference type="AlphaFoldDB" id="A0A2J6RFQ9"/>
<gene>
    <name evidence="1" type="ORF">L207DRAFT_74733</name>
</gene>
<proteinExistence type="predicted"/>
<accession>A0A2J6RFQ9</accession>
<dbReference type="CDD" id="cd09917">
    <property type="entry name" value="F-box_SF"/>
    <property type="match status" value="1"/>
</dbReference>
<protein>
    <recommendedName>
        <fullName evidence="3">F-box domain-containing protein</fullName>
    </recommendedName>
</protein>
<keyword evidence="2" id="KW-1185">Reference proteome</keyword>